<dbReference type="InterPro" id="IPR000792">
    <property type="entry name" value="Tscrpt_reg_LuxR_C"/>
</dbReference>
<keyword evidence="2" id="KW-0805">Transcription regulation</keyword>
<keyword evidence="3" id="KW-0731">Sigma factor</keyword>
<dbReference type="Gene3D" id="1.10.1740.10">
    <property type="match status" value="1"/>
</dbReference>
<dbReference type="InterPro" id="IPR013249">
    <property type="entry name" value="RNA_pol_sigma70_r4_t2"/>
</dbReference>
<evidence type="ECO:0000313" key="7">
    <source>
        <dbReference type="Proteomes" id="UP001212263"/>
    </source>
</evidence>
<reference evidence="6" key="1">
    <citation type="submission" date="2023-01" db="EMBL/GenBank/DDBJ databases">
        <title>Human gut microbiome strain richness.</title>
        <authorList>
            <person name="Chen-Liaw A."/>
        </authorList>
    </citation>
    <scope>NUCLEOTIDE SEQUENCE</scope>
    <source>
        <strain evidence="6">RTP21484st1_B7_RTP21484_190118</strain>
    </source>
</reference>
<dbReference type="NCBIfam" id="TIGR02937">
    <property type="entry name" value="sigma70-ECF"/>
    <property type="match status" value="1"/>
</dbReference>
<dbReference type="GO" id="GO:0006352">
    <property type="term" value="P:DNA-templated transcription initiation"/>
    <property type="evidence" value="ECO:0007669"/>
    <property type="project" value="InterPro"/>
</dbReference>
<accession>A0AAW6FLW4</accession>
<dbReference type="GO" id="GO:0016987">
    <property type="term" value="F:sigma factor activity"/>
    <property type="evidence" value="ECO:0007669"/>
    <property type="project" value="UniProtKB-KW"/>
</dbReference>
<dbReference type="InterPro" id="IPR014284">
    <property type="entry name" value="RNA_pol_sigma-70_dom"/>
</dbReference>
<dbReference type="SMART" id="SM00421">
    <property type="entry name" value="HTH_LUXR"/>
    <property type="match status" value="1"/>
</dbReference>
<dbReference type="PRINTS" id="PR00038">
    <property type="entry name" value="HTHLUXR"/>
</dbReference>
<organism evidence="6 7">
    <name type="scientific">Odoribacter splanchnicus</name>
    <dbReference type="NCBI Taxonomy" id="28118"/>
    <lineage>
        <taxon>Bacteria</taxon>
        <taxon>Pseudomonadati</taxon>
        <taxon>Bacteroidota</taxon>
        <taxon>Bacteroidia</taxon>
        <taxon>Bacteroidales</taxon>
        <taxon>Odoribacteraceae</taxon>
        <taxon>Odoribacter</taxon>
    </lineage>
</organism>
<evidence type="ECO:0000256" key="3">
    <source>
        <dbReference type="ARBA" id="ARBA00023082"/>
    </source>
</evidence>
<keyword evidence="4" id="KW-0804">Transcription</keyword>
<dbReference type="InterPro" id="IPR013325">
    <property type="entry name" value="RNA_pol_sigma_r2"/>
</dbReference>
<dbReference type="RefSeq" id="WP_046402553.1">
    <property type="nucleotide sequence ID" value="NZ_JAQMRB010000008.1"/>
</dbReference>
<sequence>MEDYLSADFWGQDSKKAFRYLYDKYTATLRYFASRYLEDDAVIEDVVQDAFLNLWEKRGTFQAENAVKAYLYKVVRSLSVDAIRRRRVIDRYNDYAIREEEDQEFFLENILESEVFLLVQSVFDELSPACREVYQLSLNGKSHEEIAQLMNISINTVKKHKNNANHYMRERLQHILSFLVWL</sequence>
<dbReference type="SUPFAM" id="SSF88946">
    <property type="entry name" value="Sigma2 domain of RNA polymerase sigma factors"/>
    <property type="match status" value="1"/>
</dbReference>
<gene>
    <name evidence="6" type="ORF">PN645_13570</name>
</gene>
<dbReference type="Pfam" id="PF08281">
    <property type="entry name" value="Sigma70_r4_2"/>
    <property type="match status" value="1"/>
</dbReference>
<comment type="similarity">
    <text evidence="1">Belongs to the sigma-70 factor family. ECF subfamily.</text>
</comment>
<feature type="domain" description="HTH luxR-type" evidence="5">
    <location>
        <begin position="123"/>
        <end position="182"/>
    </location>
</feature>
<dbReference type="Pfam" id="PF04542">
    <property type="entry name" value="Sigma70_r2"/>
    <property type="match status" value="1"/>
</dbReference>
<dbReference type="EMBL" id="JAQMRD010000018">
    <property type="protein sequence ID" value="MDB9224030.1"/>
    <property type="molecule type" value="Genomic_DNA"/>
</dbReference>
<protein>
    <submittedName>
        <fullName evidence="6">RNA polymerase sigma-70 factor</fullName>
    </submittedName>
</protein>
<dbReference type="GO" id="GO:0003677">
    <property type="term" value="F:DNA binding"/>
    <property type="evidence" value="ECO:0007669"/>
    <property type="project" value="InterPro"/>
</dbReference>
<dbReference type="Proteomes" id="UP001212263">
    <property type="component" value="Unassembled WGS sequence"/>
</dbReference>
<comment type="caution">
    <text evidence="6">The sequence shown here is derived from an EMBL/GenBank/DDBJ whole genome shotgun (WGS) entry which is preliminary data.</text>
</comment>
<dbReference type="Gene3D" id="1.10.10.10">
    <property type="entry name" value="Winged helix-like DNA-binding domain superfamily/Winged helix DNA-binding domain"/>
    <property type="match status" value="1"/>
</dbReference>
<dbReference type="InterPro" id="IPR036388">
    <property type="entry name" value="WH-like_DNA-bd_sf"/>
</dbReference>
<name>A0AAW6FLW4_9BACT</name>
<evidence type="ECO:0000256" key="4">
    <source>
        <dbReference type="ARBA" id="ARBA00023163"/>
    </source>
</evidence>
<dbReference type="NCBIfam" id="TIGR02985">
    <property type="entry name" value="Sig70_bacteroi1"/>
    <property type="match status" value="1"/>
</dbReference>
<dbReference type="PANTHER" id="PTHR43133:SF46">
    <property type="entry name" value="RNA POLYMERASE SIGMA-70 FACTOR ECF SUBFAMILY"/>
    <property type="match status" value="1"/>
</dbReference>
<dbReference type="SUPFAM" id="SSF88659">
    <property type="entry name" value="Sigma3 and sigma4 domains of RNA polymerase sigma factors"/>
    <property type="match status" value="1"/>
</dbReference>
<dbReference type="InterPro" id="IPR007627">
    <property type="entry name" value="RNA_pol_sigma70_r2"/>
</dbReference>
<dbReference type="InterPro" id="IPR013324">
    <property type="entry name" value="RNA_pol_sigma_r3/r4-like"/>
</dbReference>
<dbReference type="AlphaFoldDB" id="A0AAW6FLW4"/>
<evidence type="ECO:0000313" key="6">
    <source>
        <dbReference type="EMBL" id="MDB9224030.1"/>
    </source>
</evidence>
<dbReference type="InterPro" id="IPR039425">
    <property type="entry name" value="RNA_pol_sigma-70-like"/>
</dbReference>
<evidence type="ECO:0000256" key="2">
    <source>
        <dbReference type="ARBA" id="ARBA00023015"/>
    </source>
</evidence>
<proteinExistence type="inferred from homology"/>
<evidence type="ECO:0000256" key="1">
    <source>
        <dbReference type="ARBA" id="ARBA00010641"/>
    </source>
</evidence>
<dbReference type="InterPro" id="IPR014327">
    <property type="entry name" value="RNA_pol_sigma70_bacteroid"/>
</dbReference>
<evidence type="ECO:0000259" key="5">
    <source>
        <dbReference type="SMART" id="SM00421"/>
    </source>
</evidence>
<dbReference type="PANTHER" id="PTHR43133">
    <property type="entry name" value="RNA POLYMERASE ECF-TYPE SIGMA FACTO"/>
    <property type="match status" value="1"/>
</dbReference>